<evidence type="ECO:0000256" key="7">
    <source>
        <dbReference type="ARBA" id="ARBA00013414"/>
    </source>
</evidence>
<dbReference type="OrthoDB" id="15372at2157"/>
<keyword evidence="10" id="KW-0511">Multifunctional enzyme</keyword>
<dbReference type="KEGG" id="rci:RCIX1438"/>
<evidence type="ECO:0000259" key="14">
    <source>
        <dbReference type="Pfam" id="PF00483"/>
    </source>
</evidence>
<evidence type="ECO:0000313" key="16">
    <source>
        <dbReference type="EMBL" id="CAJ36706.1"/>
    </source>
</evidence>
<dbReference type="Pfam" id="PF25087">
    <property type="entry name" value="GMPPB_C"/>
    <property type="match status" value="1"/>
</dbReference>
<comment type="similarity">
    <text evidence="4">In the N-terminal section; belongs to the N-acetylglucosamine-1-phosphate uridyltransferase family.</text>
</comment>
<dbReference type="Proteomes" id="UP000000663">
    <property type="component" value="Chromosome"/>
</dbReference>
<dbReference type="SUPFAM" id="SSF51161">
    <property type="entry name" value="Trimeric LpxA-like enzymes"/>
    <property type="match status" value="1"/>
</dbReference>
<evidence type="ECO:0000256" key="13">
    <source>
        <dbReference type="ARBA" id="ARBA00048493"/>
    </source>
</evidence>
<proteinExistence type="inferred from homology"/>
<dbReference type="EC" id="2.7.7.23" evidence="6"/>
<dbReference type="InterPro" id="IPR029044">
    <property type="entry name" value="Nucleotide-diphossugar_trans"/>
</dbReference>
<evidence type="ECO:0000256" key="5">
    <source>
        <dbReference type="ARBA" id="ARBA00012225"/>
    </source>
</evidence>
<dbReference type="SUPFAM" id="SSF53448">
    <property type="entry name" value="Nucleotide-diphospho-sugar transferases"/>
    <property type="match status" value="1"/>
</dbReference>
<keyword evidence="8 16" id="KW-0808">Transferase</keyword>
<dbReference type="GO" id="GO:0003977">
    <property type="term" value="F:UDP-N-acetylglucosamine diphosphorylase activity"/>
    <property type="evidence" value="ECO:0007669"/>
    <property type="project" value="UniProtKB-EC"/>
</dbReference>
<keyword evidence="9 16" id="KW-0548">Nucleotidyltransferase</keyword>
<evidence type="ECO:0000313" key="17">
    <source>
        <dbReference type="Proteomes" id="UP000000663"/>
    </source>
</evidence>
<protein>
    <recommendedName>
        <fullName evidence="7">Bifunctional protein GlmU</fullName>
        <ecNumber evidence="5">2.3.1.157</ecNumber>
        <ecNumber evidence="6">2.7.7.23</ecNumber>
    </recommendedName>
</protein>
<evidence type="ECO:0000256" key="10">
    <source>
        <dbReference type="ARBA" id="ARBA00023268"/>
    </source>
</evidence>
<dbReference type="CDD" id="cd04181">
    <property type="entry name" value="NTP_transferase"/>
    <property type="match status" value="1"/>
</dbReference>
<dbReference type="NCBIfam" id="TIGR03992">
    <property type="entry name" value="Arch_glmU"/>
    <property type="match status" value="1"/>
</dbReference>
<evidence type="ECO:0000256" key="3">
    <source>
        <dbReference type="ARBA" id="ARBA00007707"/>
    </source>
</evidence>
<dbReference type="UniPathway" id="UPA00113">
    <property type="reaction ID" value="UER00532"/>
</dbReference>
<evidence type="ECO:0000256" key="9">
    <source>
        <dbReference type="ARBA" id="ARBA00022695"/>
    </source>
</evidence>
<dbReference type="InterPro" id="IPR050065">
    <property type="entry name" value="GlmU-like"/>
</dbReference>
<dbReference type="eggNOG" id="arCOG00666">
    <property type="taxonomic scope" value="Archaea"/>
</dbReference>
<comment type="similarity">
    <text evidence="3">In the C-terminal section; belongs to the transferase hexapeptide repeat family.</text>
</comment>
<comment type="catalytic activity">
    <reaction evidence="13">
        <text>N-acetyl-alpha-D-glucosamine 1-phosphate + UTP + H(+) = UDP-N-acetyl-alpha-D-glucosamine + diphosphate</text>
        <dbReference type="Rhea" id="RHEA:13509"/>
        <dbReference type="ChEBI" id="CHEBI:15378"/>
        <dbReference type="ChEBI" id="CHEBI:33019"/>
        <dbReference type="ChEBI" id="CHEBI:46398"/>
        <dbReference type="ChEBI" id="CHEBI:57705"/>
        <dbReference type="ChEBI" id="CHEBI:57776"/>
        <dbReference type="EC" id="2.7.7.23"/>
    </reaction>
</comment>
<evidence type="ECO:0000256" key="8">
    <source>
        <dbReference type="ARBA" id="ARBA00022679"/>
    </source>
</evidence>
<dbReference type="InterPro" id="IPR011004">
    <property type="entry name" value="Trimer_LpxA-like_sf"/>
</dbReference>
<dbReference type="AlphaFoldDB" id="Q0W4I7"/>
<dbReference type="EMBL" id="AM114193">
    <property type="protein sequence ID" value="CAJ36706.1"/>
    <property type="molecule type" value="Genomic_DNA"/>
</dbReference>
<evidence type="ECO:0000256" key="2">
    <source>
        <dbReference type="ARBA" id="ARBA00005208"/>
    </source>
</evidence>
<dbReference type="PATRIC" id="fig|351160.9.peg.1562"/>
<reference evidence="16 17" key="1">
    <citation type="journal article" date="2006" name="Science">
        <title>Genome of rice cluster I archaea -- the key methane producers in the rice rhizosphere.</title>
        <authorList>
            <person name="Erkel C."/>
            <person name="Kube M."/>
            <person name="Reinhardt R."/>
            <person name="Liesack W."/>
        </authorList>
    </citation>
    <scope>NUCLEOTIDE SEQUENCE [LARGE SCALE GENOMIC DNA]</scope>
    <source>
        <strain evidence="17">DSM 22066 / NBRC 105507 / MRE50</strain>
    </source>
</reference>
<dbReference type="Gene3D" id="2.160.10.10">
    <property type="entry name" value="Hexapeptide repeat proteins"/>
    <property type="match status" value="1"/>
</dbReference>
<keyword evidence="11" id="KW-0012">Acyltransferase</keyword>
<evidence type="ECO:0000256" key="11">
    <source>
        <dbReference type="ARBA" id="ARBA00023315"/>
    </source>
</evidence>
<name>Q0W4I7_METAR</name>
<dbReference type="GO" id="GO:0006048">
    <property type="term" value="P:UDP-N-acetylglucosamine biosynthetic process"/>
    <property type="evidence" value="ECO:0007669"/>
    <property type="project" value="UniProtKB-UniPathway"/>
</dbReference>
<evidence type="ECO:0000259" key="15">
    <source>
        <dbReference type="Pfam" id="PF25087"/>
    </source>
</evidence>
<organism evidence="16 17">
    <name type="scientific">Methanocella arvoryzae (strain DSM 22066 / NBRC 105507 / MRE50)</name>
    <dbReference type="NCBI Taxonomy" id="351160"/>
    <lineage>
        <taxon>Archaea</taxon>
        <taxon>Methanobacteriati</taxon>
        <taxon>Methanobacteriota</taxon>
        <taxon>Stenosarchaea group</taxon>
        <taxon>Methanomicrobia</taxon>
        <taxon>Methanocellales</taxon>
        <taxon>Methanocellaceae</taxon>
        <taxon>Methanocella</taxon>
    </lineage>
</organism>
<accession>Q0W4I7</accession>
<dbReference type="GeneID" id="5144347"/>
<keyword evidence="17" id="KW-1185">Reference proteome</keyword>
<feature type="domain" description="Mannose-1-phosphate guanyltransferase C-terminal" evidence="15">
    <location>
        <begin position="265"/>
        <end position="378"/>
    </location>
</feature>
<dbReference type="CDD" id="cd05636">
    <property type="entry name" value="LbH_G1P_TT_C_like"/>
    <property type="match status" value="1"/>
</dbReference>
<gene>
    <name evidence="16" type="primary">rfbA-4</name>
    <name evidence="16" type="ORF">RCIX1438</name>
</gene>
<dbReference type="InterPro" id="IPR023915">
    <property type="entry name" value="Bifunctiontional_GlmU_arc-type"/>
</dbReference>
<dbReference type="RefSeq" id="WP_012035845.1">
    <property type="nucleotide sequence ID" value="NC_009464.1"/>
</dbReference>
<dbReference type="PANTHER" id="PTHR43584:SF8">
    <property type="entry name" value="N-ACETYLMURAMATE ALPHA-1-PHOSPHATE URIDYLYLTRANSFERASE"/>
    <property type="match status" value="1"/>
</dbReference>
<dbReference type="STRING" id="351160.RCIX1438"/>
<dbReference type="InterPro" id="IPR056729">
    <property type="entry name" value="GMPPB_C"/>
</dbReference>
<evidence type="ECO:0000256" key="6">
    <source>
        <dbReference type="ARBA" id="ARBA00012457"/>
    </source>
</evidence>
<comment type="pathway">
    <text evidence="2">Nucleotide-sugar biosynthesis; UDP-N-acetyl-alpha-D-glucosamine biosynthesis; UDP-N-acetyl-alpha-D-glucosamine from N-acetyl-alpha-D-glucosamine 1-phosphate: step 1/1.</text>
</comment>
<dbReference type="PANTHER" id="PTHR43584">
    <property type="entry name" value="NUCLEOTIDYL TRANSFERASE"/>
    <property type="match status" value="1"/>
</dbReference>
<comment type="pathway">
    <text evidence="1">Nucleotide-sugar biosynthesis; UDP-N-acetyl-alpha-D-glucosamine biosynthesis; N-acetyl-alpha-D-glucosamine 1-phosphate from alpha-D-glucosamine 6-phosphate (route II): step 2/2.</text>
</comment>
<comment type="catalytic activity">
    <reaction evidence="12">
        <text>alpha-D-glucosamine 1-phosphate + acetyl-CoA = N-acetyl-alpha-D-glucosamine 1-phosphate + CoA + H(+)</text>
        <dbReference type="Rhea" id="RHEA:13725"/>
        <dbReference type="ChEBI" id="CHEBI:15378"/>
        <dbReference type="ChEBI" id="CHEBI:57287"/>
        <dbReference type="ChEBI" id="CHEBI:57288"/>
        <dbReference type="ChEBI" id="CHEBI:57776"/>
        <dbReference type="ChEBI" id="CHEBI:58516"/>
        <dbReference type="EC" id="2.3.1.157"/>
    </reaction>
</comment>
<evidence type="ECO:0000256" key="4">
    <source>
        <dbReference type="ARBA" id="ARBA00007947"/>
    </source>
</evidence>
<evidence type="ECO:0000256" key="12">
    <source>
        <dbReference type="ARBA" id="ARBA00048247"/>
    </source>
</evidence>
<dbReference type="GO" id="GO:0019134">
    <property type="term" value="F:glucosamine-1-phosphate N-acetyltransferase activity"/>
    <property type="evidence" value="ECO:0007669"/>
    <property type="project" value="UniProtKB-EC"/>
</dbReference>
<feature type="domain" description="Nucleotidyl transferase" evidence="14">
    <location>
        <begin position="3"/>
        <end position="229"/>
    </location>
</feature>
<evidence type="ECO:0000256" key="1">
    <source>
        <dbReference type="ARBA" id="ARBA00005166"/>
    </source>
</evidence>
<dbReference type="InterPro" id="IPR005835">
    <property type="entry name" value="NTP_transferase_dom"/>
</dbReference>
<dbReference type="Pfam" id="PF00483">
    <property type="entry name" value="NTP_transferase"/>
    <property type="match status" value="1"/>
</dbReference>
<sequence length="408" mass="43589">MRAVILAAGEGTRMRPLTENKPKVMLPVANKPMLEYTILEAKAAGITDFLLIVGYRKEAITSYFGDGSRLGVNIEYVVQEKQNGTGHAFGMAAQACDDRFIALNGDVTVSSGHLKKLIGRNEDAIITVKEVSDPRAYGVIETDGARVTRIVEKSPEPPTNLANAGIYLFDPCIFDAIEKTPLSPRGEIEITDSLQYLIDGGRSVGYEVMDSDWLDIGRPWQLLTANELALKDLKPAIEGEVEPNATLKGPVSVGKGTLIRNGAYIVGPCIIGENCDIGPNCFIRASTSIGNNVHIGNAVEIKNSIVMNGTKIGHLSYVGDSVIGERCNFGAGTKIANLRLDEKTIPVTVNGKKTDSGRRKLGCIMGDDVHTGIGSLINVGTSIGPGAFIGPGELAKGEIKKGERLITR</sequence>
<dbReference type="EC" id="2.3.1.157" evidence="5"/>
<dbReference type="Gene3D" id="3.90.550.10">
    <property type="entry name" value="Spore Coat Polysaccharide Biosynthesis Protein SpsA, Chain A"/>
    <property type="match status" value="1"/>
</dbReference>